<organism evidence="1 2">
    <name type="scientific">Phlebia brevispora</name>
    <dbReference type="NCBI Taxonomy" id="194682"/>
    <lineage>
        <taxon>Eukaryota</taxon>
        <taxon>Fungi</taxon>
        <taxon>Dikarya</taxon>
        <taxon>Basidiomycota</taxon>
        <taxon>Agaricomycotina</taxon>
        <taxon>Agaricomycetes</taxon>
        <taxon>Polyporales</taxon>
        <taxon>Meruliaceae</taxon>
        <taxon>Phlebia</taxon>
    </lineage>
</organism>
<accession>A0ACC1TEQ5</accession>
<proteinExistence type="predicted"/>
<sequence length="446" mass="50622">MEKILHSLIDAGTEGVDMVCTDGCMRKVFPILAAYMADHLEQCLVINVKENFYLKGTVDPDKCGEPFECLLRNIEKMLEVLDLHWKGHSPKLFEKTSMQPVYEPFWRDLPHCNIFSCITPDVLHQLHKGAVDPVVLKVAQAVVDFIYYAQFHWHTTDTLEAMTNALQTFHDHKEVFVELDICEHFNIPKLHSMVHYFEGILRKGALDGFNTELPEWLHIEFAKDAYQAVDERSAFLEWLAATELKEAADEAADNSGTDDSNQYMDAGRSDMESEDEDLQFAPSPNGHTCIYKIAKCLAWPHTLSLHILTAHDASKFLPALTSFIHEIFFASPVCIDGLRAFQLYKQIKIQCAPNAYVSSKLRFDRIRTTPAVAALGRKGSIPVFFNTALIIEDPVMWAHHVKGSLQGLRAARVKVIFELPLEFGRLLHPLAYIEWLHVPHAHGSPM</sequence>
<dbReference type="EMBL" id="JANHOG010000026">
    <property type="protein sequence ID" value="KAJ3559438.1"/>
    <property type="molecule type" value="Genomic_DNA"/>
</dbReference>
<reference evidence="1" key="1">
    <citation type="submission" date="2022-07" db="EMBL/GenBank/DDBJ databases">
        <title>Genome Sequence of Phlebia brevispora.</title>
        <authorList>
            <person name="Buettner E."/>
        </authorList>
    </citation>
    <scope>NUCLEOTIDE SEQUENCE</scope>
    <source>
        <strain evidence="1">MPL23</strain>
    </source>
</reference>
<comment type="caution">
    <text evidence="1">The sequence shown here is derived from an EMBL/GenBank/DDBJ whole genome shotgun (WGS) entry which is preliminary data.</text>
</comment>
<keyword evidence="2" id="KW-1185">Reference proteome</keyword>
<dbReference type="Proteomes" id="UP001148662">
    <property type="component" value="Unassembled WGS sequence"/>
</dbReference>
<name>A0ACC1TEQ5_9APHY</name>
<evidence type="ECO:0000313" key="2">
    <source>
        <dbReference type="Proteomes" id="UP001148662"/>
    </source>
</evidence>
<protein>
    <submittedName>
        <fullName evidence="1">Uncharacterized protein</fullName>
    </submittedName>
</protein>
<evidence type="ECO:0000313" key="1">
    <source>
        <dbReference type="EMBL" id="KAJ3559438.1"/>
    </source>
</evidence>
<gene>
    <name evidence="1" type="ORF">NM688_g346</name>
</gene>